<proteinExistence type="predicted"/>
<dbReference type="Proteomes" id="UP000190675">
    <property type="component" value="Chromosome I"/>
</dbReference>
<dbReference type="AlphaFoldDB" id="A0A1M5IHS5"/>
<name>A0A1M5IHS5_9BRAD</name>
<dbReference type="Gene3D" id="3.30.70.100">
    <property type="match status" value="1"/>
</dbReference>
<gene>
    <name evidence="1" type="ORF">SAMN05444169_1559</name>
</gene>
<evidence type="ECO:0008006" key="2">
    <source>
        <dbReference type="Google" id="ProtNLM"/>
    </source>
</evidence>
<dbReference type="InterPro" id="IPR011008">
    <property type="entry name" value="Dimeric_a/b-barrel"/>
</dbReference>
<reference evidence="1" key="1">
    <citation type="submission" date="2016-11" db="EMBL/GenBank/DDBJ databases">
        <authorList>
            <person name="Jaros S."/>
            <person name="Januszkiewicz K."/>
            <person name="Wedrychowicz H."/>
        </authorList>
    </citation>
    <scope>NUCLEOTIDE SEQUENCE [LARGE SCALE GENOMIC DNA]</scope>
    <source>
        <strain evidence="1">GAS242</strain>
    </source>
</reference>
<dbReference type="EMBL" id="LT670818">
    <property type="protein sequence ID" value="SHG27470.1"/>
    <property type="molecule type" value="Genomic_DNA"/>
</dbReference>
<protein>
    <recommendedName>
        <fullName evidence="2">Mono-oxygenase ydhR</fullName>
    </recommendedName>
</protein>
<accession>A0A1M5IHS5</accession>
<dbReference type="OrthoDB" id="2065010at2"/>
<dbReference type="SUPFAM" id="SSF54909">
    <property type="entry name" value="Dimeric alpha+beta barrel"/>
    <property type="match status" value="1"/>
</dbReference>
<sequence>MITAIVRFKLPPTVDAARAAELFEGSVPKYRGLPGLIRKYYLFDAESRTGGGCYLWESREAAERVYSAEWRQMIADRYGAPPEVSFFETPVVVDNTLPTTTLDAAE</sequence>
<organism evidence="1">
    <name type="scientific">Bradyrhizobium erythrophlei</name>
    <dbReference type="NCBI Taxonomy" id="1437360"/>
    <lineage>
        <taxon>Bacteria</taxon>
        <taxon>Pseudomonadati</taxon>
        <taxon>Pseudomonadota</taxon>
        <taxon>Alphaproteobacteria</taxon>
        <taxon>Hyphomicrobiales</taxon>
        <taxon>Nitrobacteraceae</taxon>
        <taxon>Bradyrhizobium</taxon>
    </lineage>
</organism>
<dbReference type="RefSeq" id="WP_079565459.1">
    <property type="nucleotide sequence ID" value="NZ_LT670818.1"/>
</dbReference>
<evidence type="ECO:0000313" key="1">
    <source>
        <dbReference type="EMBL" id="SHG27470.1"/>
    </source>
</evidence>